<accession>A0A7N2KNE4</accession>
<dbReference type="EMBL" id="LRBV02000001">
    <property type="status" value="NOT_ANNOTATED_CDS"/>
    <property type="molecule type" value="Genomic_DNA"/>
</dbReference>
<evidence type="ECO:0000256" key="1">
    <source>
        <dbReference type="SAM" id="MobiDB-lite"/>
    </source>
</evidence>
<sequence>MLIMCSRFYDRNYSAGTDFQERLCFFLLLSFTTVCFARQFPLENEKTLFPDYDPPHNHNRPPPPLDVSTSLSNNEKTLFPDYDPPHNHNQPPPPLDVSTTSHSS</sequence>
<dbReference type="AlphaFoldDB" id="A0A7N2KNE4"/>
<proteinExistence type="predicted"/>
<feature type="compositionally biased region" description="Polar residues" evidence="1">
    <location>
        <begin position="67"/>
        <end position="76"/>
    </location>
</feature>
<feature type="compositionally biased region" description="Basic and acidic residues" evidence="1">
    <location>
        <begin position="47"/>
        <end position="56"/>
    </location>
</feature>
<organism evidence="2 3">
    <name type="scientific">Quercus lobata</name>
    <name type="common">Valley oak</name>
    <dbReference type="NCBI Taxonomy" id="97700"/>
    <lineage>
        <taxon>Eukaryota</taxon>
        <taxon>Viridiplantae</taxon>
        <taxon>Streptophyta</taxon>
        <taxon>Embryophyta</taxon>
        <taxon>Tracheophyta</taxon>
        <taxon>Spermatophyta</taxon>
        <taxon>Magnoliopsida</taxon>
        <taxon>eudicotyledons</taxon>
        <taxon>Gunneridae</taxon>
        <taxon>Pentapetalae</taxon>
        <taxon>rosids</taxon>
        <taxon>fabids</taxon>
        <taxon>Fagales</taxon>
        <taxon>Fagaceae</taxon>
        <taxon>Quercus</taxon>
    </lineage>
</organism>
<dbReference type="EnsemblPlants" id="QL01p022957:mrna">
    <property type="protein sequence ID" value="QL01p022957:mrna"/>
    <property type="gene ID" value="QL01p022957"/>
</dbReference>
<protein>
    <submittedName>
        <fullName evidence="2">Uncharacterized protein</fullName>
    </submittedName>
</protein>
<dbReference type="Proteomes" id="UP000594261">
    <property type="component" value="Chromosome 1"/>
</dbReference>
<reference evidence="2 3" key="1">
    <citation type="journal article" date="2016" name="G3 (Bethesda)">
        <title>First Draft Assembly and Annotation of the Genome of a California Endemic Oak Quercus lobata Nee (Fagaceae).</title>
        <authorList>
            <person name="Sork V.L."/>
            <person name="Fitz-Gibbon S.T."/>
            <person name="Puiu D."/>
            <person name="Crepeau M."/>
            <person name="Gugger P.F."/>
            <person name="Sherman R."/>
            <person name="Stevens K."/>
            <person name="Langley C.H."/>
            <person name="Pellegrini M."/>
            <person name="Salzberg S.L."/>
        </authorList>
    </citation>
    <scope>NUCLEOTIDE SEQUENCE [LARGE SCALE GENOMIC DNA]</scope>
    <source>
        <strain evidence="2 3">cv. SW786</strain>
    </source>
</reference>
<name>A0A7N2KNE4_QUELO</name>
<evidence type="ECO:0000313" key="2">
    <source>
        <dbReference type="EnsemblPlants" id="QL01p022957:mrna"/>
    </source>
</evidence>
<dbReference type="Gramene" id="QL01p022957:mrna">
    <property type="protein sequence ID" value="QL01p022957:mrna"/>
    <property type="gene ID" value="QL01p022957"/>
</dbReference>
<evidence type="ECO:0000313" key="3">
    <source>
        <dbReference type="Proteomes" id="UP000594261"/>
    </source>
</evidence>
<reference evidence="2" key="2">
    <citation type="submission" date="2021-01" db="UniProtKB">
        <authorList>
            <consortium name="EnsemblPlants"/>
        </authorList>
    </citation>
    <scope>IDENTIFICATION</scope>
</reference>
<keyword evidence="3" id="KW-1185">Reference proteome</keyword>
<dbReference type="InParanoid" id="A0A7N2KNE4"/>
<feature type="region of interest" description="Disordered" evidence="1">
    <location>
        <begin position="47"/>
        <end position="104"/>
    </location>
</feature>